<dbReference type="EMBL" id="CABQ01000281">
    <property type="protein sequence ID" value="CBI08841.1"/>
    <property type="molecule type" value="Genomic_DNA"/>
</dbReference>
<sequence>MHTGLQSGARIDIGSLPNQRRMSSAKRVMKASQTGNLIKRLHRMVERKSNPDDFFGPLGNLLNGIQHKGAFLTGGPFFRARQMPTSLFTHVNELKYPPKEITPKGRLNREGSPILYAAFSPAAALVEVSAKVDQIVAIAVIEELPGHADLVQFFPIGMPLTSPYATPIRDSRDKLVHSYLNGEMTKRVDKGREHQYNSTIAIADNFLGKPVLRPREGIHLAPGLIYPSVQAGLPFDENSYNVAMKPEVFDAHYRIVEVQAYHCLSLNEIHPINRATVNPDGSLQWEDKT</sequence>
<gene>
    <name evidence="3" type="ORF">CARN6_2357</name>
</gene>
<name>E6QNM0_9ZZZZ</name>
<dbReference type="AlphaFoldDB" id="E6QNM0"/>
<accession>E6QNM0</accession>
<evidence type="ECO:0000313" key="3">
    <source>
        <dbReference type="EMBL" id="CBI08841.1"/>
    </source>
</evidence>
<dbReference type="InterPro" id="IPR014914">
    <property type="entry name" value="RES_dom"/>
</dbReference>
<feature type="region of interest" description="Disordered" evidence="1">
    <location>
        <begin position="1"/>
        <end position="25"/>
    </location>
</feature>
<organism evidence="3">
    <name type="scientific">mine drainage metagenome</name>
    <dbReference type="NCBI Taxonomy" id="410659"/>
    <lineage>
        <taxon>unclassified sequences</taxon>
        <taxon>metagenomes</taxon>
        <taxon>ecological metagenomes</taxon>
    </lineage>
</organism>
<comment type="caution">
    <text evidence="3">The sequence shown here is derived from an EMBL/GenBank/DDBJ whole genome shotgun (WGS) entry which is preliminary data.</text>
</comment>
<proteinExistence type="predicted"/>
<protein>
    <recommendedName>
        <fullName evidence="2">RES domain-containing protein</fullName>
    </recommendedName>
</protein>
<reference evidence="3" key="1">
    <citation type="submission" date="2009-10" db="EMBL/GenBank/DDBJ databases">
        <title>Diversity of trophic interactions inside an arsenic-rich microbial ecosystem.</title>
        <authorList>
            <person name="Bertin P.N."/>
            <person name="Heinrich-Salmeron A."/>
            <person name="Pelletier E."/>
            <person name="Goulhen-Chollet F."/>
            <person name="Arsene-Ploetze F."/>
            <person name="Gallien S."/>
            <person name="Calteau A."/>
            <person name="Vallenet D."/>
            <person name="Casiot C."/>
            <person name="Chane-Woon-Ming B."/>
            <person name="Giloteaux L."/>
            <person name="Barakat M."/>
            <person name="Bonnefoy V."/>
            <person name="Bruneel O."/>
            <person name="Chandler M."/>
            <person name="Cleiss J."/>
            <person name="Duran R."/>
            <person name="Elbaz-Poulichet F."/>
            <person name="Fonknechten N."/>
            <person name="Lauga B."/>
            <person name="Mornico D."/>
            <person name="Ortet P."/>
            <person name="Schaeffer C."/>
            <person name="Siguier P."/>
            <person name="Alexander Thil Smith A."/>
            <person name="Van Dorsselaer A."/>
            <person name="Weissenbach J."/>
            <person name="Medigue C."/>
            <person name="Le Paslier D."/>
        </authorList>
    </citation>
    <scope>NUCLEOTIDE SEQUENCE</scope>
</reference>
<evidence type="ECO:0000259" key="2">
    <source>
        <dbReference type="Pfam" id="PF08808"/>
    </source>
</evidence>
<evidence type="ECO:0000256" key="1">
    <source>
        <dbReference type="SAM" id="MobiDB-lite"/>
    </source>
</evidence>
<dbReference type="Pfam" id="PF08808">
    <property type="entry name" value="RES"/>
    <property type="match status" value="1"/>
</dbReference>
<feature type="domain" description="RES" evidence="2">
    <location>
        <begin position="98"/>
        <end position="247"/>
    </location>
</feature>